<evidence type="ECO:0000259" key="5">
    <source>
        <dbReference type="Pfam" id="PF01370"/>
    </source>
</evidence>
<accession>A0ABQ4EVX2</accession>
<dbReference type="SUPFAM" id="SSF51735">
    <property type="entry name" value="NAD(P)-binding Rossmann-fold domains"/>
    <property type="match status" value="1"/>
</dbReference>
<sequence>MPARLLVTGSAGRVGRLLRPRLAGPERILRLLDVADQPPAAPGEPVEIVRADLFDPAALAAACSGVDAVLHLAAIPGEETFAELLRLNVAGTQSLLEAARAAGVPRVLLASSIHAVGWYRRADVAHPTPAQHGSSPEPSGVPAPTGADGVPAAVPPRPDTYYGWSKAAVESLGSLYADRFGMTVFALRLGACFAEPPGVSGLENWISPDDCARLVDACLRADATGFRLLWGISRNSRRWCSLAEGREIGYEPEDDAEWYADRARPLDGEAETAGLLGAQFCGYPLGERR</sequence>
<keyword evidence="3" id="KW-0520">NAD</keyword>
<evidence type="ECO:0000256" key="3">
    <source>
        <dbReference type="ARBA" id="ARBA00023027"/>
    </source>
</evidence>
<protein>
    <submittedName>
        <fullName evidence="6">NAD-dependent dehydratase</fullName>
    </submittedName>
</protein>
<keyword evidence="2" id="KW-0560">Oxidoreductase</keyword>
<evidence type="ECO:0000256" key="4">
    <source>
        <dbReference type="SAM" id="MobiDB-lite"/>
    </source>
</evidence>
<reference evidence="6 7" key="1">
    <citation type="submission" date="2021-01" db="EMBL/GenBank/DDBJ databases">
        <title>Whole genome shotgun sequence of Plantactinospora mayteni NBRC 109088.</title>
        <authorList>
            <person name="Komaki H."/>
            <person name="Tamura T."/>
        </authorList>
    </citation>
    <scope>NUCLEOTIDE SEQUENCE [LARGE SCALE GENOMIC DNA]</scope>
    <source>
        <strain evidence="6 7">NBRC 109088</strain>
    </source>
</reference>
<dbReference type="RefSeq" id="WP_203860186.1">
    <property type="nucleotide sequence ID" value="NZ_BAAAZQ010000028.1"/>
</dbReference>
<proteinExistence type="inferred from homology"/>
<organism evidence="6 7">
    <name type="scientific">Plantactinospora mayteni</name>
    <dbReference type="NCBI Taxonomy" id="566021"/>
    <lineage>
        <taxon>Bacteria</taxon>
        <taxon>Bacillati</taxon>
        <taxon>Actinomycetota</taxon>
        <taxon>Actinomycetes</taxon>
        <taxon>Micromonosporales</taxon>
        <taxon>Micromonosporaceae</taxon>
        <taxon>Plantactinospora</taxon>
    </lineage>
</organism>
<name>A0ABQ4EVX2_9ACTN</name>
<feature type="domain" description="NAD-dependent epimerase/dehydratase" evidence="5">
    <location>
        <begin position="6"/>
        <end position="194"/>
    </location>
</feature>
<dbReference type="PANTHER" id="PTHR43103">
    <property type="entry name" value="NUCLEOSIDE-DIPHOSPHATE-SUGAR EPIMERASE"/>
    <property type="match status" value="1"/>
</dbReference>
<dbReference type="InterPro" id="IPR036291">
    <property type="entry name" value="NAD(P)-bd_dom_sf"/>
</dbReference>
<comment type="similarity">
    <text evidence="1">Belongs to the NAD(P)-dependent epimerase/dehydratase family.</text>
</comment>
<dbReference type="InterPro" id="IPR001509">
    <property type="entry name" value="Epimerase_deHydtase"/>
</dbReference>
<evidence type="ECO:0000256" key="1">
    <source>
        <dbReference type="ARBA" id="ARBA00007637"/>
    </source>
</evidence>
<dbReference type="Pfam" id="PF01370">
    <property type="entry name" value="Epimerase"/>
    <property type="match status" value="1"/>
</dbReference>
<dbReference type="Gene3D" id="3.40.50.720">
    <property type="entry name" value="NAD(P)-binding Rossmann-like Domain"/>
    <property type="match status" value="1"/>
</dbReference>
<evidence type="ECO:0000256" key="2">
    <source>
        <dbReference type="ARBA" id="ARBA00023002"/>
    </source>
</evidence>
<feature type="region of interest" description="Disordered" evidence="4">
    <location>
        <begin position="127"/>
        <end position="152"/>
    </location>
</feature>
<evidence type="ECO:0000313" key="7">
    <source>
        <dbReference type="Proteomes" id="UP000621500"/>
    </source>
</evidence>
<dbReference type="Proteomes" id="UP000621500">
    <property type="component" value="Unassembled WGS sequence"/>
</dbReference>
<keyword evidence="7" id="KW-1185">Reference proteome</keyword>
<comment type="caution">
    <text evidence="6">The sequence shown here is derived from an EMBL/GenBank/DDBJ whole genome shotgun (WGS) entry which is preliminary data.</text>
</comment>
<gene>
    <name evidence="6" type="ORF">Pma05_53450</name>
</gene>
<evidence type="ECO:0000313" key="6">
    <source>
        <dbReference type="EMBL" id="GIG98772.1"/>
    </source>
</evidence>
<dbReference type="PANTHER" id="PTHR43103:SF5">
    <property type="entry name" value="4-EPIMERASE, PUTATIVE (AFU_ORTHOLOGUE AFUA_7G00360)-RELATED"/>
    <property type="match status" value="1"/>
</dbReference>
<dbReference type="EMBL" id="BONX01000036">
    <property type="protein sequence ID" value="GIG98772.1"/>
    <property type="molecule type" value="Genomic_DNA"/>
</dbReference>